<organism evidence="1 2">
    <name type="scientific">Brevibacillus formosus</name>
    <dbReference type="NCBI Taxonomy" id="54913"/>
    <lineage>
        <taxon>Bacteria</taxon>
        <taxon>Bacillati</taxon>
        <taxon>Bacillota</taxon>
        <taxon>Bacilli</taxon>
        <taxon>Bacillales</taxon>
        <taxon>Paenibacillaceae</taxon>
        <taxon>Brevibacillus</taxon>
    </lineage>
</organism>
<sequence>MIPLLFFCSIFILNEIILDFLLHLKFIRAILNLVSGTHTKRTQRKTNQMPV</sequence>
<accession>A0ABQ0T8W8</accession>
<evidence type="ECO:0000313" key="2">
    <source>
        <dbReference type="Proteomes" id="UP000319498"/>
    </source>
</evidence>
<evidence type="ECO:0000313" key="1">
    <source>
        <dbReference type="EMBL" id="GED59748.1"/>
    </source>
</evidence>
<gene>
    <name evidence="1" type="ORF">BFO01nite_38800</name>
</gene>
<proteinExistence type="predicted"/>
<comment type="caution">
    <text evidence="1">The sequence shown here is derived from an EMBL/GenBank/DDBJ whole genome shotgun (WGS) entry which is preliminary data.</text>
</comment>
<dbReference type="Proteomes" id="UP000319498">
    <property type="component" value="Unassembled WGS sequence"/>
</dbReference>
<name>A0ABQ0T8W8_9BACL</name>
<dbReference type="EMBL" id="BJOL01000023">
    <property type="protein sequence ID" value="GED59748.1"/>
    <property type="molecule type" value="Genomic_DNA"/>
</dbReference>
<keyword evidence="2" id="KW-1185">Reference proteome</keyword>
<reference evidence="1 2" key="1">
    <citation type="submission" date="2019-06" db="EMBL/GenBank/DDBJ databases">
        <title>Whole genome shotgun sequence of Brevibacillus formosus NBRC 15716.</title>
        <authorList>
            <person name="Hosoyama A."/>
            <person name="Uohara A."/>
            <person name="Ohji S."/>
            <person name="Ichikawa N."/>
        </authorList>
    </citation>
    <scope>NUCLEOTIDE SEQUENCE [LARGE SCALE GENOMIC DNA]</scope>
    <source>
        <strain evidence="1 2">NBRC 15716</strain>
    </source>
</reference>
<protein>
    <submittedName>
        <fullName evidence="1">Uncharacterized protein</fullName>
    </submittedName>
</protein>